<dbReference type="EMBL" id="CP119083">
    <property type="protein sequence ID" value="WEF33995.1"/>
    <property type="molecule type" value="Genomic_DNA"/>
</dbReference>
<dbReference type="SMART" id="SM00867">
    <property type="entry name" value="YceI"/>
    <property type="match status" value="1"/>
</dbReference>
<dbReference type="RefSeq" id="WP_277416678.1">
    <property type="nucleotide sequence ID" value="NZ_CP119083.1"/>
</dbReference>
<protein>
    <submittedName>
        <fullName evidence="3">YceI family protein</fullName>
    </submittedName>
</protein>
<gene>
    <name evidence="3" type="ORF">PX653_04260</name>
</gene>
<name>A0ABY8BDK5_9BURK</name>
<dbReference type="Pfam" id="PF04264">
    <property type="entry name" value="YceI"/>
    <property type="match status" value="1"/>
</dbReference>
<accession>A0ABY8BDK5</accession>
<evidence type="ECO:0000313" key="3">
    <source>
        <dbReference type="EMBL" id="WEF33995.1"/>
    </source>
</evidence>
<dbReference type="InterPro" id="IPR007372">
    <property type="entry name" value="Lipid/polyisoprenoid-bd_YceI"/>
</dbReference>
<dbReference type="InterPro" id="IPR036761">
    <property type="entry name" value="TTHA0802/YceI-like_sf"/>
</dbReference>
<keyword evidence="1" id="KW-0732">Signal</keyword>
<proteinExistence type="predicted"/>
<evidence type="ECO:0000313" key="4">
    <source>
        <dbReference type="Proteomes" id="UP001216510"/>
    </source>
</evidence>
<dbReference type="SUPFAM" id="SSF101874">
    <property type="entry name" value="YceI-like"/>
    <property type="match status" value="1"/>
</dbReference>
<dbReference type="PANTHER" id="PTHR34406">
    <property type="entry name" value="PROTEIN YCEI"/>
    <property type="match status" value="1"/>
</dbReference>
<feature type="signal peptide" evidence="1">
    <location>
        <begin position="1"/>
        <end position="23"/>
    </location>
</feature>
<evidence type="ECO:0000259" key="2">
    <source>
        <dbReference type="SMART" id="SM00867"/>
    </source>
</evidence>
<reference evidence="3 4" key="1">
    <citation type="submission" date="2023-02" db="EMBL/GenBank/DDBJ databases">
        <title>Gemone sequence of Telluria chitinolytica ACM 3522T.</title>
        <authorList>
            <person name="Frediansyah A."/>
            <person name="Miess H."/>
            <person name="Gross H."/>
        </authorList>
    </citation>
    <scope>NUCLEOTIDE SEQUENCE [LARGE SCALE GENOMIC DNA]</scope>
    <source>
        <strain evidence="3 4">ACM 3522</strain>
    </source>
</reference>
<feature type="chain" id="PRO_5045229655" evidence="1">
    <location>
        <begin position="24"/>
        <end position="192"/>
    </location>
</feature>
<dbReference type="Proteomes" id="UP001216510">
    <property type="component" value="Chromosome"/>
</dbReference>
<dbReference type="PANTHER" id="PTHR34406:SF2">
    <property type="entry name" value="PERIPLASMIC PROTEIN"/>
    <property type="match status" value="1"/>
</dbReference>
<dbReference type="Gene3D" id="2.40.128.110">
    <property type="entry name" value="Lipid/polyisoprenoid-binding, YceI-like"/>
    <property type="match status" value="1"/>
</dbReference>
<feature type="domain" description="Lipid/polyisoprenoid-binding YceI-like" evidence="2">
    <location>
        <begin position="27"/>
        <end position="190"/>
    </location>
</feature>
<evidence type="ECO:0000256" key="1">
    <source>
        <dbReference type="SAM" id="SignalP"/>
    </source>
</evidence>
<keyword evidence="4" id="KW-1185">Reference proteome</keyword>
<organism evidence="3 4">
    <name type="scientific">Pseudoduganella chitinolytica</name>
    <dbReference type="NCBI Taxonomy" id="34070"/>
    <lineage>
        <taxon>Bacteria</taxon>
        <taxon>Pseudomonadati</taxon>
        <taxon>Pseudomonadota</taxon>
        <taxon>Betaproteobacteria</taxon>
        <taxon>Burkholderiales</taxon>
        <taxon>Oxalobacteraceae</taxon>
        <taxon>Telluria group</taxon>
        <taxon>Pseudoduganella</taxon>
    </lineage>
</organism>
<sequence>MKKLLALTTTLAAALTVSVAAHAAPETYVIDNSHTFARFSYTHLGFSTQESRFDSTKGKITLDRAAKTGSVDVTIDAKSVSTGSDLFNSHIQGADFFDTAKYPTITYKSTKFNFNGDALASVDGNLTIKGVTKPVTLQVTSFKCQPHPMAKKDACGANATATIKRSEFNAGKYAPNVSDEVKLTFAIEAIKE</sequence>